<sequence length="300" mass="33975">MINGIINVYKEQGYTSHDVVAKMRGILKMKKIGHTGTLDPEAQGVLPVCIGKATKLVDLITDKDKTYMAVLKLGITTDTQDMTGQILATSEVTVGLEQIQEVMKHYIGEYLQLPPMYSAIKVGGKKLYELARQGKEIERERRKVIIKDIKILDYSEQDHEVTVSVDCGKGTYIRTLLHDIGAELGCGGAMKSLLRTAVGNFHMEQALTLAQIEEKVKENVLDEYIVPIDRMFDTFNKVKVDKLYHKLIYNGNPFSKAHLTERPDVYSSDMVRVYDADDIFIGIYRYDTAEKQYKPVKLFL</sequence>
<evidence type="ECO:0000256" key="2">
    <source>
        <dbReference type="ARBA" id="ARBA00005642"/>
    </source>
</evidence>
<dbReference type="InterPro" id="IPR014780">
    <property type="entry name" value="tRNA_psdUridine_synth_TruB"/>
</dbReference>
<dbReference type="EC" id="5.4.99.25" evidence="5"/>
<keyword evidence="3 5" id="KW-0819">tRNA processing</keyword>
<dbReference type="HAMAP" id="MF_01080">
    <property type="entry name" value="TruB_bact"/>
    <property type="match status" value="1"/>
</dbReference>
<comment type="similarity">
    <text evidence="2 5">Belongs to the pseudouridine synthase TruB family. Type 1 subfamily.</text>
</comment>
<evidence type="ECO:0000259" key="6">
    <source>
        <dbReference type="Pfam" id="PF01509"/>
    </source>
</evidence>
<accession>A0A839JYY8</accession>
<dbReference type="RefSeq" id="WP_228352574.1">
    <property type="nucleotide sequence ID" value="NZ_JACEGA010000001.1"/>
</dbReference>
<keyword evidence="4 5" id="KW-0413">Isomerase</keyword>
<dbReference type="PANTHER" id="PTHR13767:SF2">
    <property type="entry name" value="PSEUDOURIDYLATE SYNTHASE TRUB1"/>
    <property type="match status" value="1"/>
</dbReference>
<evidence type="ECO:0000256" key="5">
    <source>
        <dbReference type="HAMAP-Rule" id="MF_01080"/>
    </source>
</evidence>
<dbReference type="GO" id="GO:0003723">
    <property type="term" value="F:RNA binding"/>
    <property type="evidence" value="ECO:0007669"/>
    <property type="project" value="InterPro"/>
</dbReference>
<evidence type="ECO:0000313" key="8">
    <source>
        <dbReference type="EMBL" id="MBB2182885.1"/>
    </source>
</evidence>
<feature type="domain" description="Pseudouridine synthase II N-terminal" evidence="6">
    <location>
        <begin position="24"/>
        <end position="173"/>
    </location>
</feature>
<protein>
    <recommendedName>
        <fullName evidence="5">tRNA pseudouridine synthase B</fullName>
        <ecNumber evidence="5">5.4.99.25</ecNumber>
    </recommendedName>
    <alternativeName>
        <fullName evidence="5">tRNA pseudouridine(55) synthase</fullName>
        <shortName evidence="5">Psi55 synthase</shortName>
    </alternativeName>
    <alternativeName>
        <fullName evidence="5">tRNA pseudouridylate synthase</fullName>
    </alternativeName>
    <alternativeName>
        <fullName evidence="5">tRNA-uridine isomerase</fullName>
    </alternativeName>
</protein>
<evidence type="ECO:0000256" key="4">
    <source>
        <dbReference type="ARBA" id="ARBA00023235"/>
    </source>
</evidence>
<dbReference type="PANTHER" id="PTHR13767">
    <property type="entry name" value="TRNA-PSEUDOURIDINE SYNTHASE"/>
    <property type="match status" value="1"/>
</dbReference>
<comment type="catalytic activity">
    <reaction evidence="1 5">
        <text>uridine(55) in tRNA = pseudouridine(55) in tRNA</text>
        <dbReference type="Rhea" id="RHEA:42532"/>
        <dbReference type="Rhea" id="RHEA-COMP:10101"/>
        <dbReference type="Rhea" id="RHEA-COMP:10102"/>
        <dbReference type="ChEBI" id="CHEBI:65314"/>
        <dbReference type="ChEBI" id="CHEBI:65315"/>
        <dbReference type="EC" id="5.4.99.25"/>
    </reaction>
</comment>
<evidence type="ECO:0000256" key="1">
    <source>
        <dbReference type="ARBA" id="ARBA00000385"/>
    </source>
</evidence>
<feature type="active site" description="Nucleophile" evidence="5">
    <location>
        <position position="39"/>
    </location>
</feature>
<dbReference type="CDD" id="cd02573">
    <property type="entry name" value="PseudoU_synth_EcTruB"/>
    <property type="match status" value="1"/>
</dbReference>
<dbReference type="GO" id="GO:0031119">
    <property type="term" value="P:tRNA pseudouridine synthesis"/>
    <property type="evidence" value="ECO:0007669"/>
    <property type="project" value="UniProtKB-UniRule"/>
</dbReference>
<comment type="function">
    <text evidence="5">Responsible for synthesis of pseudouridine from uracil-55 in the psi GC loop of transfer RNAs.</text>
</comment>
<evidence type="ECO:0000313" key="9">
    <source>
        <dbReference type="Proteomes" id="UP000574276"/>
    </source>
</evidence>
<organism evidence="8 9">
    <name type="scientific">Variimorphobacter saccharofermentans</name>
    <dbReference type="NCBI Taxonomy" id="2755051"/>
    <lineage>
        <taxon>Bacteria</taxon>
        <taxon>Bacillati</taxon>
        <taxon>Bacillota</taxon>
        <taxon>Clostridia</taxon>
        <taxon>Lachnospirales</taxon>
        <taxon>Lachnospiraceae</taxon>
        <taxon>Variimorphobacter</taxon>
    </lineage>
</organism>
<dbReference type="InterPro" id="IPR002501">
    <property type="entry name" value="PsdUridine_synth_N"/>
</dbReference>
<dbReference type="EMBL" id="JACEGA010000001">
    <property type="protein sequence ID" value="MBB2182885.1"/>
    <property type="molecule type" value="Genomic_DNA"/>
</dbReference>
<dbReference type="FunFam" id="3.30.2350.10:FF:000011">
    <property type="entry name" value="tRNA pseudouridine synthase B"/>
    <property type="match status" value="1"/>
</dbReference>
<dbReference type="Pfam" id="PF16198">
    <property type="entry name" value="TruB_C_2"/>
    <property type="match status" value="1"/>
</dbReference>
<comment type="caution">
    <text evidence="8">The sequence shown here is derived from an EMBL/GenBank/DDBJ whole genome shotgun (WGS) entry which is preliminary data.</text>
</comment>
<dbReference type="SUPFAM" id="SSF55120">
    <property type="entry name" value="Pseudouridine synthase"/>
    <property type="match status" value="1"/>
</dbReference>
<evidence type="ECO:0000259" key="7">
    <source>
        <dbReference type="Pfam" id="PF16198"/>
    </source>
</evidence>
<name>A0A839JYY8_9FIRM</name>
<dbReference type="Proteomes" id="UP000574276">
    <property type="component" value="Unassembled WGS sequence"/>
</dbReference>
<dbReference type="NCBIfam" id="TIGR00431">
    <property type="entry name" value="TruB"/>
    <property type="match status" value="1"/>
</dbReference>
<dbReference type="Pfam" id="PF01509">
    <property type="entry name" value="TruB_N"/>
    <property type="match status" value="1"/>
</dbReference>
<dbReference type="InterPro" id="IPR020103">
    <property type="entry name" value="PsdUridine_synth_cat_dom_sf"/>
</dbReference>
<reference evidence="8 9" key="1">
    <citation type="submission" date="2020-07" db="EMBL/GenBank/DDBJ databases">
        <title>Characterization and genome sequencing of isolate MD1, a novel member within the family Lachnospiraceae.</title>
        <authorList>
            <person name="Rettenmaier R."/>
            <person name="Di Bello L."/>
            <person name="Zinser C."/>
            <person name="Scheitz K."/>
            <person name="Liebl W."/>
            <person name="Zverlov V."/>
        </authorList>
    </citation>
    <scope>NUCLEOTIDE SEQUENCE [LARGE SCALE GENOMIC DNA]</scope>
    <source>
        <strain evidence="8 9">MD1</strain>
    </source>
</reference>
<feature type="domain" description="tRNA pseudouridylate synthase B C-terminal" evidence="7">
    <location>
        <begin position="174"/>
        <end position="232"/>
    </location>
</feature>
<dbReference type="InterPro" id="IPR032819">
    <property type="entry name" value="TruB_C"/>
</dbReference>
<dbReference type="AlphaFoldDB" id="A0A839JYY8"/>
<evidence type="ECO:0000256" key="3">
    <source>
        <dbReference type="ARBA" id="ARBA00022694"/>
    </source>
</evidence>
<dbReference type="GO" id="GO:1990481">
    <property type="term" value="P:mRNA pseudouridine synthesis"/>
    <property type="evidence" value="ECO:0007669"/>
    <property type="project" value="TreeGrafter"/>
</dbReference>
<gene>
    <name evidence="5 8" type="primary">truB</name>
    <name evidence="8" type="ORF">H0486_08350</name>
</gene>
<keyword evidence="9" id="KW-1185">Reference proteome</keyword>
<dbReference type="GO" id="GO:0160148">
    <property type="term" value="F:tRNA pseudouridine(55) synthase activity"/>
    <property type="evidence" value="ECO:0007669"/>
    <property type="project" value="UniProtKB-EC"/>
</dbReference>
<dbReference type="Gene3D" id="3.30.2350.10">
    <property type="entry name" value="Pseudouridine synthase"/>
    <property type="match status" value="1"/>
</dbReference>
<proteinExistence type="inferred from homology"/>